<dbReference type="RefSeq" id="WP_311360906.1">
    <property type="nucleotide sequence ID" value="NZ_JAVRIE010000002.1"/>
</dbReference>
<keyword evidence="3" id="KW-0808">Transferase</keyword>
<dbReference type="Pfam" id="PF06580">
    <property type="entry name" value="His_kinase"/>
    <property type="match status" value="1"/>
</dbReference>
<feature type="transmembrane region" description="Helical" evidence="1">
    <location>
        <begin position="151"/>
        <end position="170"/>
    </location>
</feature>
<sequence>MSSQIEQALPNDSQLQLSNDSLFSDNHKPSFWLLHIAGWIAYVIIFSFDNILFTYETDASFGIILPLIGSAAIAFLLTLPLRYIYRRCWHLNSVKLIILIVVLSLLVALIWTPAKNYTMSLYYALDGMSKLDKILEGGDINPWGILSSLSYAFFMILVWSSMYFGINYHYRLLDEKKLHLEALRLSHHAQIKMLRYQINPHFLFNTLNAISTLVLQGQKERANGMLVRLSTFLRFSLDNDPEKKIALYDEIKALMMYLEIEKTRFDDRLSINIQVEPEAEMLMVPSLLLQPLIENSIKYAISKMESGGVIGIQAYCAKGMLHLSVSDNGPGVADCKTQSKVNEGAAAHNGVGIQNIRDRLAVLYPHNHMFDVDCTQDQSNEGEFEENTGSGFKVKIAIPMERS</sequence>
<feature type="transmembrane region" description="Helical" evidence="1">
    <location>
        <begin position="96"/>
        <end position="114"/>
    </location>
</feature>
<name>A0AAW8R044_9ALTE</name>
<evidence type="ECO:0000256" key="1">
    <source>
        <dbReference type="SAM" id="Phobius"/>
    </source>
</evidence>
<proteinExistence type="predicted"/>
<dbReference type="InterPro" id="IPR010559">
    <property type="entry name" value="Sig_transdc_His_kin_internal"/>
</dbReference>
<keyword evidence="1" id="KW-0472">Membrane</keyword>
<dbReference type="GO" id="GO:0016020">
    <property type="term" value="C:membrane"/>
    <property type="evidence" value="ECO:0007669"/>
    <property type="project" value="InterPro"/>
</dbReference>
<feature type="transmembrane region" description="Helical" evidence="1">
    <location>
        <begin position="59"/>
        <end position="84"/>
    </location>
</feature>
<keyword evidence="1" id="KW-1133">Transmembrane helix</keyword>
<dbReference type="Proteomes" id="UP001249020">
    <property type="component" value="Unassembled WGS sequence"/>
</dbReference>
<evidence type="ECO:0000313" key="3">
    <source>
        <dbReference type="EMBL" id="MDT0582124.1"/>
    </source>
</evidence>
<dbReference type="AlphaFoldDB" id="A0AAW8R044"/>
<accession>A0AAW8R044</accession>
<comment type="caution">
    <text evidence="3">The sequence shown here is derived from an EMBL/GenBank/DDBJ whole genome shotgun (WGS) entry which is preliminary data.</text>
</comment>
<organism evidence="3 4">
    <name type="scientific">Brumicola blandensis</name>
    <dbReference type="NCBI Taxonomy" id="3075611"/>
    <lineage>
        <taxon>Bacteria</taxon>
        <taxon>Pseudomonadati</taxon>
        <taxon>Pseudomonadota</taxon>
        <taxon>Gammaproteobacteria</taxon>
        <taxon>Alteromonadales</taxon>
        <taxon>Alteromonadaceae</taxon>
        <taxon>Brumicola</taxon>
    </lineage>
</organism>
<evidence type="ECO:0000313" key="4">
    <source>
        <dbReference type="Proteomes" id="UP001249020"/>
    </source>
</evidence>
<reference evidence="3 4" key="1">
    <citation type="submission" date="2023-09" db="EMBL/GenBank/DDBJ databases">
        <authorList>
            <person name="Rey-Velasco X."/>
        </authorList>
    </citation>
    <scope>NUCLEOTIDE SEQUENCE [LARGE SCALE GENOMIC DNA]</scope>
    <source>
        <strain evidence="3 4">W409</strain>
    </source>
</reference>
<keyword evidence="1" id="KW-0812">Transmembrane</keyword>
<protein>
    <submittedName>
        <fullName evidence="3">Histidine kinase</fullName>
    </submittedName>
</protein>
<evidence type="ECO:0000259" key="2">
    <source>
        <dbReference type="Pfam" id="PF06580"/>
    </source>
</evidence>
<dbReference type="PANTHER" id="PTHR34220">
    <property type="entry name" value="SENSOR HISTIDINE KINASE YPDA"/>
    <property type="match status" value="1"/>
</dbReference>
<feature type="domain" description="Signal transduction histidine kinase internal region" evidence="2">
    <location>
        <begin position="189"/>
        <end position="269"/>
    </location>
</feature>
<dbReference type="PANTHER" id="PTHR34220:SF7">
    <property type="entry name" value="SENSOR HISTIDINE KINASE YPDA"/>
    <property type="match status" value="1"/>
</dbReference>
<feature type="transmembrane region" description="Helical" evidence="1">
    <location>
        <begin position="31"/>
        <end position="53"/>
    </location>
</feature>
<dbReference type="GO" id="GO:0000155">
    <property type="term" value="F:phosphorelay sensor kinase activity"/>
    <property type="evidence" value="ECO:0007669"/>
    <property type="project" value="InterPro"/>
</dbReference>
<dbReference type="InterPro" id="IPR036890">
    <property type="entry name" value="HATPase_C_sf"/>
</dbReference>
<keyword evidence="4" id="KW-1185">Reference proteome</keyword>
<dbReference type="SUPFAM" id="SSF55874">
    <property type="entry name" value="ATPase domain of HSP90 chaperone/DNA topoisomerase II/histidine kinase"/>
    <property type="match status" value="1"/>
</dbReference>
<dbReference type="EMBL" id="JAVRIE010000002">
    <property type="protein sequence ID" value="MDT0582124.1"/>
    <property type="molecule type" value="Genomic_DNA"/>
</dbReference>
<dbReference type="InterPro" id="IPR050640">
    <property type="entry name" value="Bact_2-comp_sensor_kinase"/>
</dbReference>
<keyword evidence="3" id="KW-0418">Kinase</keyword>
<gene>
    <name evidence="3" type="ORF">RM544_06220</name>
</gene>
<dbReference type="Gene3D" id="3.30.565.10">
    <property type="entry name" value="Histidine kinase-like ATPase, C-terminal domain"/>
    <property type="match status" value="1"/>
</dbReference>